<keyword evidence="5" id="KW-0472">Membrane</keyword>
<keyword evidence="4" id="KW-1133">Transmembrane helix</keyword>
<dbReference type="AlphaFoldDB" id="A0A5E4FJ58"/>
<protein>
    <submittedName>
        <fullName evidence="7">PREDICTED: cysteine-rich</fullName>
    </submittedName>
</protein>
<evidence type="ECO:0000256" key="3">
    <source>
        <dbReference type="ARBA" id="ARBA00022692"/>
    </source>
</evidence>
<dbReference type="Pfam" id="PF12734">
    <property type="entry name" value="CYSTM"/>
    <property type="match status" value="1"/>
</dbReference>
<dbReference type="EMBL" id="CABIKO010000128">
    <property type="protein sequence ID" value="VVA27852.1"/>
    <property type="molecule type" value="Genomic_DNA"/>
</dbReference>
<evidence type="ECO:0000313" key="8">
    <source>
        <dbReference type="Proteomes" id="UP000327085"/>
    </source>
</evidence>
<comment type="subcellular location">
    <subcellularLocation>
        <location evidence="1">Membrane</location>
        <topology evidence="1">Single-pass membrane protein</topology>
    </subcellularLocation>
</comment>
<dbReference type="PANTHER" id="PTHR31568">
    <property type="entry name" value="RCG49325, ISOFORM CRA_A"/>
    <property type="match status" value="1"/>
</dbReference>
<keyword evidence="3" id="KW-0812">Transmembrane</keyword>
<accession>A0A5E4FJ58</accession>
<dbReference type="InterPro" id="IPR044850">
    <property type="entry name" value="WIH1-like"/>
</dbReference>
<evidence type="ECO:0000256" key="1">
    <source>
        <dbReference type="ARBA" id="ARBA00004167"/>
    </source>
</evidence>
<sequence length="198" mass="21364">MKNKRVYHGRHGNVRNVGKEVVADCGLYLKPYPPTKKNSTRSLLHKSVSGDTIGLRAMRALIEPQFGNLPFFKDEFNKFHSSSIPCPSSQLCPAISGASSTSCRLPNKRCAPELCSCRNQVKGLSSKMSSTNSTAAAYPAQAPNSAQQYQVQAPPPAGYPTRDVPQNSVPVETKSKGDGFWKGCCAALCCCCVLDACF</sequence>
<dbReference type="Gramene" id="VVA27852">
    <property type="protein sequence ID" value="VVA27852"/>
    <property type="gene ID" value="Prudul26B021151"/>
</dbReference>
<evidence type="ECO:0000313" key="7">
    <source>
        <dbReference type="EMBL" id="VVA27852.1"/>
    </source>
</evidence>
<dbReference type="InterPro" id="IPR028144">
    <property type="entry name" value="CYSTM_dom"/>
</dbReference>
<evidence type="ECO:0000256" key="5">
    <source>
        <dbReference type="ARBA" id="ARBA00023136"/>
    </source>
</evidence>
<comment type="similarity">
    <text evidence="2">Belongs to the CYSTM1 family.</text>
</comment>
<organism evidence="7 8">
    <name type="scientific">Prunus dulcis</name>
    <name type="common">Almond</name>
    <name type="synonym">Amygdalus dulcis</name>
    <dbReference type="NCBI Taxonomy" id="3755"/>
    <lineage>
        <taxon>Eukaryota</taxon>
        <taxon>Viridiplantae</taxon>
        <taxon>Streptophyta</taxon>
        <taxon>Embryophyta</taxon>
        <taxon>Tracheophyta</taxon>
        <taxon>Spermatophyta</taxon>
        <taxon>Magnoliopsida</taxon>
        <taxon>eudicotyledons</taxon>
        <taxon>Gunneridae</taxon>
        <taxon>Pentapetalae</taxon>
        <taxon>rosids</taxon>
        <taxon>fabids</taxon>
        <taxon>Rosales</taxon>
        <taxon>Rosaceae</taxon>
        <taxon>Amygdaloideae</taxon>
        <taxon>Amygdaleae</taxon>
        <taxon>Prunus</taxon>
    </lineage>
</organism>
<evidence type="ECO:0000256" key="2">
    <source>
        <dbReference type="ARBA" id="ARBA00009444"/>
    </source>
</evidence>
<reference evidence="8" key="1">
    <citation type="journal article" date="2020" name="Plant J.">
        <title>Transposons played a major role in the diversification between the closely related almond and peach genomes: results from the almond genome sequence.</title>
        <authorList>
            <person name="Alioto T."/>
            <person name="Alexiou K.G."/>
            <person name="Bardil A."/>
            <person name="Barteri F."/>
            <person name="Castanera R."/>
            <person name="Cruz F."/>
            <person name="Dhingra A."/>
            <person name="Duval H."/>
            <person name="Fernandez I Marti A."/>
            <person name="Frias L."/>
            <person name="Galan B."/>
            <person name="Garcia J.L."/>
            <person name="Howad W."/>
            <person name="Gomez-Garrido J."/>
            <person name="Gut M."/>
            <person name="Julca I."/>
            <person name="Morata J."/>
            <person name="Puigdomenech P."/>
            <person name="Ribeca P."/>
            <person name="Rubio Cabetas M.J."/>
            <person name="Vlasova A."/>
            <person name="Wirthensohn M."/>
            <person name="Garcia-Mas J."/>
            <person name="Gabaldon T."/>
            <person name="Casacuberta J.M."/>
            <person name="Arus P."/>
        </authorList>
    </citation>
    <scope>NUCLEOTIDE SEQUENCE [LARGE SCALE GENOMIC DNA]</scope>
    <source>
        <strain evidence="8">cv. Texas</strain>
    </source>
</reference>
<feature type="domain" description="Cysteine-rich transmembrane" evidence="6">
    <location>
        <begin position="158"/>
        <end position="198"/>
    </location>
</feature>
<evidence type="ECO:0000256" key="4">
    <source>
        <dbReference type="ARBA" id="ARBA00022989"/>
    </source>
</evidence>
<dbReference type="GO" id="GO:0005886">
    <property type="term" value="C:plasma membrane"/>
    <property type="evidence" value="ECO:0007669"/>
    <property type="project" value="InterPro"/>
</dbReference>
<name>A0A5E4FJ58_PRUDU</name>
<proteinExistence type="inferred from homology"/>
<dbReference type="PANTHER" id="PTHR31568:SF122">
    <property type="entry name" value="PROTEIN CYSTEINE-RICH TRANSMEMBRANE MODULE 9"/>
    <property type="match status" value="1"/>
</dbReference>
<gene>
    <name evidence="7" type="ORF">ALMOND_2B021151</name>
</gene>
<dbReference type="Proteomes" id="UP000327085">
    <property type="component" value="Chromosome 3"/>
</dbReference>
<dbReference type="InParanoid" id="A0A5E4FJ58"/>
<evidence type="ECO:0000259" key="6">
    <source>
        <dbReference type="Pfam" id="PF12734"/>
    </source>
</evidence>